<comment type="subcellular location">
    <subcellularLocation>
        <location evidence="2 19">Cell membrane</location>
        <topology evidence="2 19">Multi-pass membrane protein</topology>
    </subcellularLocation>
</comment>
<sequence length="266" mass="29028">MKQWLRTQVELLLTAVMFYTRIPCPSWIGHSEELLNRSTIYFPLIGWLVGAASAAVYLGAAYLWGSAIGLLLSMVASVLITGAFHEDGFADVCDGFGGGWTSGRILEIMKDSRVGTYGVVGLGLLMATKFGALYQVGSAESAIRASIPLLLLVAHPLSRLTALSFVFTHQYARENDDAKAKPVAKALDLGRLLTASAWGLLPLLVWVAYAQNPGMLLVLLPLAILQIVLGRWFQRWIGGYTGDCLGATQQLAEVLIYLFFTARIWF</sequence>
<dbReference type="InterPro" id="IPR003805">
    <property type="entry name" value="CobS"/>
</dbReference>
<dbReference type="GO" id="GO:0009236">
    <property type="term" value="P:cobalamin biosynthetic process"/>
    <property type="evidence" value="ECO:0007669"/>
    <property type="project" value="UniProtKB-UniRule"/>
</dbReference>
<keyword evidence="21" id="KW-1185">Reference proteome</keyword>
<reference evidence="20 21" key="1">
    <citation type="submission" date="2015-11" db="EMBL/GenBank/DDBJ databases">
        <title>Solirubrum puertoriconensis gen. nov. an environmental bacteria isolated in Puerto Rico.</title>
        <authorList>
            <person name="Cuebas-Irizarry M.F."/>
            <person name="Montalvo-Rodriguez R."/>
        </authorList>
    </citation>
    <scope>NUCLEOTIDE SEQUENCE [LARGE SCALE GENOMIC DNA]</scope>
    <source>
        <strain evidence="20 21">MC1A</strain>
    </source>
</reference>
<evidence type="ECO:0000256" key="16">
    <source>
        <dbReference type="ARBA" id="ARBA00032853"/>
    </source>
</evidence>
<feature type="transmembrane region" description="Helical" evidence="19">
    <location>
        <begin position="40"/>
        <end position="64"/>
    </location>
</feature>
<dbReference type="Proteomes" id="UP000054223">
    <property type="component" value="Unassembled WGS sequence"/>
</dbReference>
<accession>A0A9X0L3Z2</accession>
<evidence type="ECO:0000256" key="9">
    <source>
        <dbReference type="ARBA" id="ARBA00022679"/>
    </source>
</evidence>
<keyword evidence="11 19" id="KW-0460">Magnesium</keyword>
<gene>
    <name evidence="19" type="primary">cobS</name>
    <name evidence="20" type="ORF">ASU33_06755</name>
</gene>
<dbReference type="GO" id="GO:0051073">
    <property type="term" value="F:adenosylcobinamide-GDP ribazoletransferase activity"/>
    <property type="evidence" value="ECO:0007669"/>
    <property type="project" value="UniProtKB-UniRule"/>
</dbReference>
<evidence type="ECO:0000256" key="15">
    <source>
        <dbReference type="ARBA" id="ARBA00032605"/>
    </source>
</evidence>
<dbReference type="PANTHER" id="PTHR34148:SF1">
    <property type="entry name" value="ADENOSYLCOBINAMIDE-GDP RIBAZOLETRANSFERASE"/>
    <property type="match status" value="1"/>
</dbReference>
<dbReference type="RefSeq" id="WP_059072706.1">
    <property type="nucleotide sequence ID" value="NZ_LNAL01000008.1"/>
</dbReference>
<dbReference type="EMBL" id="LNAL01000008">
    <property type="protein sequence ID" value="KUG07012.1"/>
    <property type="molecule type" value="Genomic_DNA"/>
</dbReference>
<evidence type="ECO:0000256" key="3">
    <source>
        <dbReference type="ARBA" id="ARBA00004663"/>
    </source>
</evidence>
<evidence type="ECO:0000256" key="13">
    <source>
        <dbReference type="ARBA" id="ARBA00023136"/>
    </source>
</evidence>
<organism evidence="20 21">
    <name type="scientific">Solirubrum puertoriconensis</name>
    <dbReference type="NCBI Taxonomy" id="1751427"/>
    <lineage>
        <taxon>Bacteria</taxon>
        <taxon>Pseudomonadati</taxon>
        <taxon>Bacteroidota</taxon>
        <taxon>Cytophagia</taxon>
        <taxon>Cytophagales</taxon>
    </lineage>
</organism>
<protein>
    <recommendedName>
        <fullName evidence="6 19">Adenosylcobinamide-GDP ribazoletransferase</fullName>
        <ecNumber evidence="5 19">2.7.8.26</ecNumber>
    </recommendedName>
    <alternativeName>
        <fullName evidence="16 19">Cobalamin synthase</fullName>
    </alternativeName>
    <alternativeName>
        <fullName evidence="15 19">Cobalamin-5'-phosphate synthase</fullName>
    </alternativeName>
</protein>
<evidence type="ECO:0000256" key="7">
    <source>
        <dbReference type="ARBA" id="ARBA00022475"/>
    </source>
</evidence>
<comment type="cofactor">
    <cofactor evidence="1 19">
        <name>Mg(2+)</name>
        <dbReference type="ChEBI" id="CHEBI:18420"/>
    </cofactor>
</comment>
<comment type="catalytic activity">
    <reaction evidence="17 19">
        <text>alpha-ribazole + adenosylcob(III)inamide-GDP = adenosylcob(III)alamin + GMP + H(+)</text>
        <dbReference type="Rhea" id="RHEA:16049"/>
        <dbReference type="ChEBI" id="CHEBI:10329"/>
        <dbReference type="ChEBI" id="CHEBI:15378"/>
        <dbReference type="ChEBI" id="CHEBI:18408"/>
        <dbReference type="ChEBI" id="CHEBI:58115"/>
        <dbReference type="ChEBI" id="CHEBI:60487"/>
        <dbReference type="EC" id="2.7.8.26"/>
    </reaction>
</comment>
<evidence type="ECO:0000256" key="10">
    <source>
        <dbReference type="ARBA" id="ARBA00022692"/>
    </source>
</evidence>
<comment type="function">
    <text evidence="14 19">Joins adenosylcobinamide-GDP and alpha-ribazole to generate adenosylcobalamin (Ado-cobalamin). Also synthesizes adenosylcobalamin 5'-phosphate from adenosylcobinamide-GDP and alpha-ribazole 5'-phosphate.</text>
</comment>
<evidence type="ECO:0000256" key="1">
    <source>
        <dbReference type="ARBA" id="ARBA00001946"/>
    </source>
</evidence>
<feature type="transmembrane region" description="Helical" evidence="19">
    <location>
        <begin position="146"/>
        <end position="168"/>
    </location>
</feature>
<keyword evidence="9 19" id="KW-0808">Transferase</keyword>
<dbReference type="Pfam" id="PF02654">
    <property type="entry name" value="CobS"/>
    <property type="match status" value="1"/>
</dbReference>
<evidence type="ECO:0000313" key="20">
    <source>
        <dbReference type="EMBL" id="KUG07012.1"/>
    </source>
</evidence>
<feature type="transmembrane region" description="Helical" evidence="19">
    <location>
        <begin position="215"/>
        <end position="233"/>
    </location>
</feature>
<keyword evidence="7 19" id="KW-1003">Cell membrane</keyword>
<evidence type="ECO:0000256" key="5">
    <source>
        <dbReference type="ARBA" id="ARBA00013200"/>
    </source>
</evidence>
<evidence type="ECO:0000256" key="12">
    <source>
        <dbReference type="ARBA" id="ARBA00022989"/>
    </source>
</evidence>
<dbReference type="EC" id="2.7.8.26" evidence="5 19"/>
<proteinExistence type="inferred from homology"/>
<dbReference type="PANTHER" id="PTHR34148">
    <property type="entry name" value="ADENOSYLCOBINAMIDE-GDP RIBAZOLETRANSFERASE"/>
    <property type="match status" value="1"/>
</dbReference>
<comment type="catalytic activity">
    <reaction evidence="18 19">
        <text>alpha-ribazole 5'-phosphate + adenosylcob(III)inamide-GDP = adenosylcob(III)alamin 5'-phosphate + GMP + H(+)</text>
        <dbReference type="Rhea" id="RHEA:23560"/>
        <dbReference type="ChEBI" id="CHEBI:15378"/>
        <dbReference type="ChEBI" id="CHEBI:57918"/>
        <dbReference type="ChEBI" id="CHEBI:58115"/>
        <dbReference type="ChEBI" id="CHEBI:60487"/>
        <dbReference type="ChEBI" id="CHEBI:60493"/>
        <dbReference type="EC" id="2.7.8.26"/>
    </reaction>
</comment>
<comment type="pathway">
    <text evidence="3 19">Cofactor biosynthesis; adenosylcobalamin biosynthesis; adenosylcobalamin from cob(II)yrinate a,c-diamide: step 7/7.</text>
</comment>
<dbReference type="HAMAP" id="MF_00719">
    <property type="entry name" value="CobS"/>
    <property type="match status" value="1"/>
</dbReference>
<evidence type="ECO:0000256" key="18">
    <source>
        <dbReference type="ARBA" id="ARBA00049504"/>
    </source>
</evidence>
<comment type="caution">
    <text evidence="20">The sequence shown here is derived from an EMBL/GenBank/DDBJ whole genome shotgun (WGS) entry which is preliminary data.</text>
</comment>
<evidence type="ECO:0000256" key="17">
    <source>
        <dbReference type="ARBA" id="ARBA00048623"/>
    </source>
</evidence>
<evidence type="ECO:0000256" key="4">
    <source>
        <dbReference type="ARBA" id="ARBA00010561"/>
    </source>
</evidence>
<evidence type="ECO:0000256" key="11">
    <source>
        <dbReference type="ARBA" id="ARBA00022842"/>
    </source>
</evidence>
<evidence type="ECO:0000256" key="6">
    <source>
        <dbReference type="ARBA" id="ARBA00015850"/>
    </source>
</evidence>
<name>A0A9X0L3Z2_SOLP1</name>
<dbReference type="OrthoDB" id="9794626at2"/>
<evidence type="ECO:0000256" key="14">
    <source>
        <dbReference type="ARBA" id="ARBA00025228"/>
    </source>
</evidence>
<feature type="transmembrane region" description="Helical" evidence="19">
    <location>
        <begin position="189"/>
        <end position="209"/>
    </location>
</feature>
<dbReference type="GO" id="GO:0008818">
    <property type="term" value="F:cobalamin 5'-phosphate synthase activity"/>
    <property type="evidence" value="ECO:0007669"/>
    <property type="project" value="UniProtKB-UniRule"/>
</dbReference>
<keyword evidence="8 19" id="KW-0169">Cobalamin biosynthesis</keyword>
<dbReference type="NCBIfam" id="NF001277">
    <property type="entry name" value="PRK00235.1-3"/>
    <property type="match status" value="1"/>
</dbReference>
<evidence type="ECO:0000256" key="8">
    <source>
        <dbReference type="ARBA" id="ARBA00022573"/>
    </source>
</evidence>
<dbReference type="AlphaFoldDB" id="A0A9X0L3Z2"/>
<evidence type="ECO:0000256" key="19">
    <source>
        <dbReference type="HAMAP-Rule" id="MF_00719"/>
    </source>
</evidence>
<comment type="similarity">
    <text evidence="4 19">Belongs to the CobS family.</text>
</comment>
<keyword evidence="12 19" id="KW-1133">Transmembrane helix</keyword>
<keyword evidence="10 19" id="KW-0812">Transmembrane</keyword>
<evidence type="ECO:0000313" key="21">
    <source>
        <dbReference type="Proteomes" id="UP000054223"/>
    </source>
</evidence>
<dbReference type="GO" id="GO:0005886">
    <property type="term" value="C:plasma membrane"/>
    <property type="evidence" value="ECO:0007669"/>
    <property type="project" value="UniProtKB-SubCell"/>
</dbReference>
<feature type="transmembrane region" description="Helical" evidence="19">
    <location>
        <begin position="114"/>
        <end position="134"/>
    </location>
</feature>
<evidence type="ECO:0000256" key="2">
    <source>
        <dbReference type="ARBA" id="ARBA00004651"/>
    </source>
</evidence>
<keyword evidence="13 19" id="KW-0472">Membrane</keyword>